<feature type="transmembrane region" description="Helical" evidence="6">
    <location>
        <begin position="115"/>
        <end position="135"/>
    </location>
</feature>
<organism evidence="8 9">
    <name type="scientific">Ameyamaea chiangmaiensis</name>
    <dbReference type="NCBI Taxonomy" id="442969"/>
    <lineage>
        <taxon>Bacteria</taxon>
        <taxon>Pseudomonadati</taxon>
        <taxon>Pseudomonadota</taxon>
        <taxon>Alphaproteobacteria</taxon>
        <taxon>Acetobacterales</taxon>
        <taxon>Acetobacteraceae</taxon>
        <taxon>Ameyamaea</taxon>
    </lineage>
</organism>
<evidence type="ECO:0000256" key="1">
    <source>
        <dbReference type="ARBA" id="ARBA00004141"/>
    </source>
</evidence>
<dbReference type="GO" id="GO:0016020">
    <property type="term" value="C:membrane"/>
    <property type="evidence" value="ECO:0007669"/>
    <property type="project" value="UniProtKB-SubCell"/>
</dbReference>
<dbReference type="PANTHER" id="PTHR43791:SF36">
    <property type="entry name" value="TRANSPORTER, PUTATIVE (AFU_ORTHOLOGUE AFUA_6G08340)-RELATED"/>
    <property type="match status" value="1"/>
</dbReference>
<evidence type="ECO:0000313" key="9">
    <source>
        <dbReference type="Proteomes" id="UP000585665"/>
    </source>
</evidence>
<feature type="transmembrane region" description="Helical" evidence="6">
    <location>
        <begin position="147"/>
        <end position="170"/>
    </location>
</feature>
<dbReference type="GO" id="GO:0022857">
    <property type="term" value="F:transmembrane transporter activity"/>
    <property type="evidence" value="ECO:0007669"/>
    <property type="project" value="InterPro"/>
</dbReference>
<feature type="transmembrane region" description="Helical" evidence="6">
    <location>
        <begin position="280"/>
        <end position="303"/>
    </location>
</feature>
<dbReference type="Gene3D" id="1.20.1250.20">
    <property type="entry name" value="MFS general substrate transporter like domains"/>
    <property type="match status" value="2"/>
</dbReference>
<dbReference type="InterPro" id="IPR020846">
    <property type="entry name" value="MFS_dom"/>
</dbReference>
<gene>
    <name evidence="8" type="ORF">HUK82_13085</name>
</gene>
<reference evidence="8 9" key="1">
    <citation type="submission" date="2020-06" db="EMBL/GenBank/DDBJ databases">
        <title>Description of novel acetic acid bacteria.</title>
        <authorList>
            <person name="Sombolestani A."/>
        </authorList>
    </citation>
    <scope>NUCLEOTIDE SEQUENCE [LARGE SCALE GENOMIC DNA]</scope>
    <source>
        <strain evidence="8 9">LMG 27010</strain>
    </source>
</reference>
<feature type="transmembrane region" description="Helical" evidence="6">
    <location>
        <begin position="404"/>
        <end position="423"/>
    </location>
</feature>
<comment type="subcellular location">
    <subcellularLocation>
        <location evidence="1">Membrane</location>
        <topology evidence="1">Multi-pass membrane protein</topology>
    </subcellularLocation>
</comment>
<dbReference type="InterPro" id="IPR036259">
    <property type="entry name" value="MFS_trans_sf"/>
</dbReference>
<feature type="transmembrane region" description="Helical" evidence="6">
    <location>
        <begin position="19"/>
        <end position="37"/>
    </location>
</feature>
<dbReference type="PANTHER" id="PTHR43791">
    <property type="entry name" value="PERMEASE-RELATED"/>
    <property type="match status" value="1"/>
</dbReference>
<keyword evidence="4 6" id="KW-1133">Transmembrane helix</keyword>
<feature type="transmembrane region" description="Helical" evidence="6">
    <location>
        <begin position="344"/>
        <end position="365"/>
    </location>
</feature>
<keyword evidence="9" id="KW-1185">Reference proteome</keyword>
<dbReference type="CDD" id="cd17319">
    <property type="entry name" value="MFS_ExuT_GudP_like"/>
    <property type="match status" value="1"/>
</dbReference>
<accession>A0A850PGE0</accession>
<dbReference type="FunFam" id="1.20.1250.20:FF:000018">
    <property type="entry name" value="MFS transporter permease"/>
    <property type="match status" value="1"/>
</dbReference>
<evidence type="ECO:0000256" key="4">
    <source>
        <dbReference type="ARBA" id="ARBA00022989"/>
    </source>
</evidence>
<dbReference type="EMBL" id="JABXXR010000136">
    <property type="protein sequence ID" value="NVN41490.1"/>
    <property type="molecule type" value="Genomic_DNA"/>
</dbReference>
<feature type="transmembrane region" description="Helical" evidence="6">
    <location>
        <begin position="182"/>
        <end position="204"/>
    </location>
</feature>
<proteinExistence type="predicted"/>
<name>A0A850PGE0_9PROT</name>
<dbReference type="Pfam" id="PF07690">
    <property type="entry name" value="MFS_1"/>
    <property type="match status" value="1"/>
</dbReference>
<keyword evidence="3 6" id="KW-0812">Transmembrane</keyword>
<comment type="caution">
    <text evidence="8">The sequence shown here is derived from an EMBL/GenBank/DDBJ whole genome shotgun (WGS) entry which is preliminary data.</text>
</comment>
<dbReference type="PROSITE" id="PS50850">
    <property type="entry name" value="MFS"/>
    <property type="match status" value="1"/>
</dbReference>
<keyword evidence="2" id="KW-0813">Transport</keyword>
<feature type="transmembrane region" description="Helical" evidence="6">
    <location>
        <begin position="57"/>
        <end position="77"/>
    </location>
</feature>
<feature type="transmembrane region" description="Helical" evidence="6">
    <location>
        <begin position="247"/>
        <end position="268"/>
    </location>
</feature>
<evidence type="ECO:0000256" key="6">
    <source>
        <dbReference type="SAM" id="Phobius"/>
    </source>
</evidence>
<dbReference type="SUPFAM" id="SSF103473">
    <property type="entry name" value="MFS general substrate transporter"/>
    <property type="match status" value="1"/>
</dbReference>
<dbReference type="RefSeq" id="WP_176614383.1">
    <property type="nucleotide sequence ID" value="NZ_JAGYFJ010000006.1"/>
</dbReference>
<feature type="transmembrane region" description="Helical" evidence="6">
    <location>
        <begin position="372"/>
        <end position="398"/>
    </location>
</feature>
<evidence type="ECO:0000256" key="3">
    <source>
        <dbReference type="ARBA" id="ARBA00022692"/>
    </source>
</evidence>
<feature type="domain" description="Major facilitator superfamily (MFS) profile" evidence="7">
    <location>
        <begin position="23"/>
        <end position="428"/>
    </location>
</feature>
<sequence length="430" mass="45883">MTDAQNAAPLNVSALYRSVFMRIVPFLALGFLAAYTDRVNVSFAKLQMLGDLDMTDAGFGLGTGLFFIGYVFCEVPSNIILQRVGARRWLARILVTWGVVSSLSGFIHTPALFHLSRFALGVAEAGFMPGALYYLGQWVPAARRARVIALFMLGIPAASIISAPVSGWILTNLSGYASLAGWRWLFLIEGLPPILLGLWGWFALPDRIETASWLTPVERRYLAAELADHDSSPRKTALAAALADPRIWLIGIIDGGILLGLYTVAFWFPTLVRQHYAGDYAHLGLIVAIPHLAAAVSMIACGLSSDRSGERRWHLFVPVAIGAVSLALCGLPSTGVFWLVLFGALANAGLLGGLPALWAIPFVFLDGPAAAAGLALACSLANVAGFLATSLFGLALTYLHQPGIVMAAFAAIAFAASLLVFLIDASRRRG</sequence>
<dbReference type="InterPro" id="IPR011701">
    <property type="entry name" value="MFS"/>
</dbReference>
<feature type="transmembrane region" description="Helical" evidence="6">
    <location>
        <begin position="315"/>
        <end position="338"/>
    </location>
</feature>
<dbReference type="AlphaFoldDB" id="A0A850PGE0"/>
<keyword evidence="5 6" id="KW-0472">Membrane</keyword>
<evidence type="ECO:0000256" key="2">
    <source>
        <dbReference type="ARBA" id="ARBA00022448"/>
    </source>
</evidence>
<evidence type="ECO:0000256" key="5">
    <source>
        <dbReference type="ARBA" id="ARBA00023136"/>
    </source>
</evidence>
<dbReference type="Proteomes" id="UP000585665">
    <property type="component" value="Unassembled WGS sequence"/>
</dbReference>
<feature type="transmembrane region" description="Helical" evidence="6">
    <location>
        <begin position="89"/>
        <end position="109"/>
    </location>
</feature>
<evidence type="ECO:0000259" key="7">
    <source>
        <dbReference type="PROSITE" id="PS50850"/>
    </source>
</evidence>
<evidence type="ECO:0000313" key="8">
    <source>
        <dbReference type="EMBL" id="NVN41490.1"/>
    </source>
</evidence>
<protein>
    <submittedName>
        <fullName evidence="8">MFS transporter</fullName>
    </submittedName>
</protein>